<comment type="similarity">
    <text evidence="14">Belongs to the ABC transporter superfamily. UvrA family.</text>
</comment>
<evidence type="ECO:0000256" key="3">
    <source>
        <dbReference type="ARBA" id="ARBA00022723"/>
    </source>
</evidence>
<dbReference type="Pfam" id="PF13304">
    <property type="entry name" value="AAA_21"/>
    <property type="match status" value="1"/>
</dbReference>
<evidence type="ECO:0000256" key="15">
    <source>
        <dbReference type="ARBA" id="ARBA00039316"/>
    </source>
</evidence>
<dbReference type="Pfam" id="PF17755">
    <property type="entry name" value="UvrA_DNA-bind"/>
    <property type="match status" value="1"/>
</dbReference>
<dbReference type="PROSITE" id="PS00211">
    <property type="entry name" value="ABC_TRANSPORTER_1"/>
    <property type="match status" value="2"/>
</dbReference>
<evidence type="ECO:0000256" key="6">
    <source>
        <dbReference type="ARBA" id="ARBA00022763"/>
    </source>
</evidence>
<keyword evidence="8" id="KW-0863">Zinc-finger</keyword>
<dbReference type="PROSITE" id="PS50893">
    <property type="entry name" value="ABC_TRANSPORTER_2"/>
    <property type="match status" value="1"/>
</dbReference>
<dbReference type="Gene3D" id="1.10.8.280">
    <property type="entry name" value="ABC transporter ATPase domain-like"/>
    <property type="match status" value="1"/>
</dbReference>
<evidence type="ECO:0000256" key="10">
    <source>
        <dbReference type="ARBA" id="ARBA00022840"/>
    </source>
</evidence>
<gene>
    <name evidence="18" type="ORF">JOF53_008102</name>
</gene>
<keyword evidence="6" id="KW-0227">DNA damage</keyword>
<dbReference type="PANTHER" id="PTHR43152:SF1">
    <property type="entry name" value="UVRA PROTEIN"/>
    <property type="match status" value="1"/>
</dbReference>
<evidence type="ECO:0000256" key="8">
    <source>
        <dbReference type="ARBA" id="ARBA00022771"/>
    </source>
</evidence>
<keyword evidence="12" id="KW-0238">DNA-binding</keyword>
<evidence type="ECO:0000256" key="4">
    <source>
        <dbReference type="ARBA" id="ARBA00022737"/>
    </source>
</evidence>
<evidence type="ECO:0000259" key="17">
    <source>
        <dbReference type="PROSITE" id="PS50893"/>
    </source>
</evidence>
<name>A0ABS5AU55_9PSEU</name>
<sequence length="804" mass="86515">MSGANDVRRHDDHGWIEVSGARTHNLRDISVRIPRGKLVAFTGISGSGKTSLAVDTVHAEAQLRYLEGISPFVRRYLGQRDRPQVDRITGLGATLAVDQRRLNRNPRSTMATVTGMDAYLGLVYSRLPALRTGSELATTSFDRFSPEGACPVCHGAGGTVRADAELIIDRPELPLLAGGSHWFAKWRSGEHSFIPALAELHRVDLSVPWRDLPATFQNAVLYGTGEQIIDASVTVPSRATGTEWTYSSSQPLRGALAEVERVFANAGSETSKQRYQRYMRMTPCLECDGSGFGEAARTVTVGGRTYQELITLTGTDLIDWVHQAEAELDDQDRAVGLPLLRELGARLTVLHRTGLSHLQLSREASSLSGGELQRARLAAQLSTPLEGITFVLDEPTSGLHPADKADVLDMLKSLRDNGNSVLLVEHDPEIVKACDWVVDIGPGAGRDGGHLLISAPPAEAAHHETSPTAAYLSGRRQRVERKTRAADPARWLTVRDIRNHNVDVAEVRVPHGRLTCLTGPSGSGKSSLLHAFAAAVEADDTAPVAWVAVVDQDPIGRTPRSNPATYSKAFDAIRALFASTDHAREADLTASTFSFNTAGGRCEDCAGHGRKLVDMHFLPDVWVTCTTCAGRRFTQQVLAVEYQGLSIDAVLDLTVDEAAEFFTGPDSLVATLHALRQVGLGYLTLGQSATDLSGGEAQRLKLATTIQRGNRGRKRGLVVLDEPVTGLHPADVQRLVEALDVLIDAGNTVVVAEHDLHLAARADWIIDLGPGAGPAGGRVVATGTPADLAITDTKTARYLQHVLS</sequence>
<feature type="domain" description="ABC transporter" evidence="17">
    <location>
        <begin position="483"/>
        <end position="795"/>
    </location>
</feature>
<proteinExistence type="inferred from homology"/>
<protein>
    <recommendedName>
        <fullName evidence="15">UvrABC system protein A</fullName>
    </recommendedName>
    <alternativeName>
        <fullName evidence="16">Excinuclease ABC subunit A</fullName>
    </alternativeName>
</protein>
<dbReference type="SMART" id="SM00382">
    <property type="entry name" value="AAA"/>
    <property type="match status" value="2"/>
</dbReference>
<evidence type="ECO:0000256" key="7">
    <source>
        <dbReference type="ARBA" id="ARBA00022769"/>
    </source>
</evidence>
<evidence type="ECO:0000256" key="9">
    <source>
        <dbReference type="ARBA" id="ARBA00022833"/>
    </source>
</evidence>
<dbReference type="InterPro" id="IPR003593">
    <property type="entry name" value="AAA+_ATPase"/>
</dbReference>
<keyword evidence="2" id="KW-0963">Cytoplasm</keyword>
<evidence type="ECO:0000256" key="1">
    <source>
        <dbReference type="ARBA" id="ARBA00004496"/>
    </source>
</evidence>
<evidence type="ECO:0000256" key="13">
    <source>
        <dbReference type="ARBA" id="ARBA00023204"/>
    </source>
</evidence>
<dbReference type="InterPro" id="IPR003439">
    <property type="entry name" value="ABC_transporter-like_ATP-bd"/>
</dbReference>
<dbReference type="Gene3D" id="1.20.1580.10">
    <property type="entry name" value="ABC transporter ATPase like domain"/>
    <property type="match status" value="2"/>
</dbReference>
<dbReference type="Proteomes" id="UP001519363">
    <property type="component" value="Unassembled WGS sequence"/>
</dbReference>
<dbReference type="InterPro" id="IPR003959">
    <property type="entry name" value="ATPase_AAA_core"/>
</dbReference>
<dbReference type="EMBL" id="JAGIOO010000001">
    <property type="protein sequence ID" value="MBP2479230.1"/>
    <property type="molecule type" value="Genomic_DNA"/>
</dbReference>
<keyword evidence="19" id="KW-1185">Reference proteome</keyword>
<keyword evidence="9" id="KW-0862">Zinc</keyword>
<keyword evidence="10" id="KW-0067">ATP-binding</keyword>
<evidence type="ECO:0000313" key="18">
    <source>
        <dbReference type="EMBL" id="MBP2479230.1"/>
    </source>
</evidence>
<reference evidence="18 19" key="1">
    <citation type="submission" date="2021-03" db="EMBL/GenBank/DDBJ databases">
        <title>Sequencing the genomes of 1000 actinobacteria strains.</title>
        <authorList>
            <person name="Klenk H.-P."/>
        </authorList>
    </citation>
    <scope>NUCLEOTIDE SEQUENCE [LARGE SCALE GENOMIC DNA]</scope>
    <source>
        <strain evidence="18 19">DSM 44580</strain>
    </source>
</reference>
<comment type="subcellular location">
    <subcellularLocation>
        <location evidence="1">Cytoplasm</location>
    </subcellularLocation>
</comment>
<evidence type="ECO:0000256" key="14">
    <source>
        <dbReference type="ARBA" id="ARBA00038000"/>
    </source>
</evidence>
<dbReference type="InterPro" id="IPR027417">
    <property type="entry name" value="P-loop_NTPase"/>
</dbReference>
<keyword evidence="4" id="KW-0677">Repeat</keyword>
<dbReference type="SUPFAM" id="SSF52540">
    <property type="entry name" value="P-loop containing nucleoside triphosphate hydrolases"/>
    <property type="match status" value="2"/>
</dbReference>
<keyword evidence="11" id="KW-0267">Excision nuclease</keyword>
<dbReference type="InterPro" id="IPR017871">
    <property type="entry name" value="ABC_transporter-like_CS"/>
</dbReference>
<evidence type="ECO:0000256" key="12">
    <source>
        <dbReference type="ARBA" id="ARBA00023125"/>
    </source>
</evidence>
<dbReference type="InterPro" id="IPR041552">
    <property type="entry name" value="UvrA_DNA-bd"/>
</dbReference>
<dbReference type="Gene3D" id="3.40.50.300">
    <property type="entry name" value="P-loop containing nucleotide triphosphate hydrolases"/>
    <property type="match status" value="2"/>
</dbReference>
<evidence type="ECO:0000256" key="16">
    <source>
        <dbReference type="ARBA" id="ARBA00042156"/>
    </source>
</evidence>
<organism evidence="18 19">
    <name type="scientific">Crossiella equi</name>
    <dbReference type="NCBI Taxonomy" id="130796"/>
    <lineage>
        <taxon>Bacteria</taxon>
        <taxon>Bacillati</taxon>
        <taxon>Actinomycetota</taxon>
        <taxon>Actinomycetes</taxon>
        <taxon>Pseudonocardiales</taxon>
        <taxon>Pseudonocardiaceae</taxon>
        <taxon>Crossiella</taxon>
    </lineage>
</organism>
<dbReference type="RefSeq" id="WP_086788726.1">
    <property type="nucleotide sequence ID" value="NZ_JAGIOO010000001.1"/>
</dbReference>
<keyword evidence="5" id="KW-0547">Nucleotide-binding</keyword>
<evidence type="ECO:0000256" key="2">
    <source>
        <dbReference type="ARBA" id="ARBA00022490"/>
    </source>
</evidence>
<comment type="caution">
    <text evidence="18">The sequence shown here is derived from an EMBL/GenBank/DDBJ whole genome shotgun (WGS) entry which is preliminary data.</text>
</comment>
<keyword evidence="3" id="KW-0479">Metal-binding</keyword>
<evidence type="ECO:0000256" key="5">
    <source>
        <dbReference type="ARBA" id="ARBA00022741"/>
    </source>
</evidence>
<dbReference type="PANTHER" id="PTHR43152">
    <property type="entry name" value="UVRABC SYSTEM PROTEIN A"/>
    <property type="match status" value="1"/>
</dbReference>
<accession>A0ABS5AU55</accession>
<keyword evidence="13" id="KW-0234">DNA repair</keyword>
<evidence type="ECO:0000256" key="11">
    <source>
        <dbReference type="ARBA" id="ARBA00022881"/>
    </source>
</evidence>
<evidence type="ECO:0000313" key="19">
    <source>
        <dbReference type="Proteomes" id="UP001519363"/>
    </source>
</evidence>
<keyword evidence="7" id="KW-0228">DNA excision</keyword>